<accession>A0A8C0KDL9</accession>
<evidence type="ECO:0000313" key="2">
    <source>
        <dbReference type="Ensembl" id="ENSCAFP00020013402.1"/>
    </source>
</evidence>
<evidence type="ECO:0000313" key="3">
    <source>
        <dbReference type="Proteomes" id="UP000694391"/>
    </source>
</evidence>
<dbReference type="Ensembl" id="ENSCAFT00020015470.1">
    <property type="protein sequence ID" value="ENSCAFP00020013402.1"/>
    <property type="gene ID" value="ENSCAFG00020010750.1"/>
</dbReference>
<proteinExistence type="predicted"/>
<dbReference type="GeneTree" id="ENSGT00980000199132"/>
<feature type="region of interest" description="Disordered" evidence="1">
    <location>
        <begin position="1"/>
        <end position="23"/>
    </location>
</feature>
<organism evidence="2 3">
    <name type="scientific">Canis lupus dingo</name>
    <name type="common">dingo</name>
    <dbReference type="NCBI Taxonomy" id="286419"/>
    <lineage>
        <taxon>Eukaryota</taxon>
        <taxon>Metazoa</taxon>
        <taxon>Chordata</taxon>
        <taxon>Craniata</taxon>
        <taxon>Vertebrata</taxon>
        <taxon>Euteleostomi</taxon>
        <taxon>Mammalia</taxon>
        <taxon>Eutheria</taxon>
        <taxon>Laurasiatheria</taxon>
        <taxon>Carnivora</taxon>
        <taxon>Caniformia</taxon>
        <taxon>Canidae</taxon>
        <taxon>Canis</taxon>
    </lineage>
</organism>
<reference evidence="2" key="1">
    <citation type="submission" date="2025-08" db="UniProtKB">
        <authorList>
            <consortium name="Ensembl"/>
        </authorList>
    </citation>
    <scope>IDENTIFICATION</scope>
</reference>
<feature type="region of interest" description="Disordered" evidence="1">
    <location>
        <begin position="100"/>
        <end position="119"/>
    </location>
</feature>
<dbReference type="Proteomes" id="UP000694391">
    <property type="component" value="Unplaced"/>
</dbReference>
<evidence type="ECO:0000256" key="1">
    <source>
        <dbReference type="SAM" id="MobiDB-lite"/>
    </source>
</evidence>
<keyword evidence="3" id="KW-1185">Reference proteome</keyword>
<name>A0A8C0KDL9_CANLU</name>
<feature type="compositionally biased region" description="Basic and acidic residues" evidence="1">
    <location>
        <begin position="67"/>
        <end position="76"/>
    </location>
</feature>
<sequence length="119" mass="12642">RHQYTPNQGGRADEEELQHPVADVGDGEGLVIADVGAARLGRVALEIGLLVAPHRLASQAQDEDAEDEKHRQPDLAHDSRVLLDLIQQLLEEAPVAHVHASALGTGRDGGRGAGSESHE</sequence>
<feature type="region of interest" description="Disordered" evidence="1">
    <location>
        <begin position="57"/>
        <end position="76"/>
    </location>
</feature>
<protein>
    <submittedName>
        <fullName evidence="2">Uncharacterized protein</fullName>
    </submittedName>
</protein>
<dbReference type="AlphaFoldDB" id="A0A8C0KDL9"/>
<reference evidence="2" key="2">
    <citation type="submission" date="2025-09" db="UniProtKB">
        <authorList>
            <consortium name="Ensembl"/>
        </authorList>
    </citation>
    <scope>IDENTIFICATION</scope>
</reference>